<dbReference type="EMBL" id="KV442075">
    <property type="protein sequence ID" value="OAQ25731.1"/>
    <property type="molecule type" value="Genomic_DNA"/>
</dbReference>
<sequence>MCASFLRQLVRPGLLRAQPIRPTPSFPLQALARPSPAIPTLTFHRTLRTSATRKGRTPRYYHACKCNGGCSEDSFSTIWMTTTVTFVLMYLVGSGSLENFLKRTTIENSIILTNEETGVKITSEENGVKIAALKD</sequence>
<dbReference type="AlphaFoldDB" id="A0A197JMM0"/>
<accession>A0A197JMM0</accession>
<keyword evidence="2" id="KW-1185">Reference proteome</keyword>
<evidence type="ECO:0000313" key="2">
    <source>
        <dbReference type="Proteomes" id="UP000078512"/>
    </source>
</evidence>
<reference evidence="1 2" key="1">
    <citation type="submission" date="2016-05" db="EMBL/GenBank/DDBJ databases">
        <title>Genome sequencing reveals origins of a unique bacterial endosymbiosis in the earliest lineages of terrestrial Fungi.</title>
        <authorList>
            <consortium name="DOE Joint Genome Institute"/>
            <person name="Uehling J."/>
            <person name="Gryganskyi A."/>
            <person name="Hameed K."/>
            <person name="Tschaplinski T."/>
            <person name="Misztal P."/>
            <person name="Wu S."/>
            <person name="Desiro A."/>
            <person name="Vande Pol N."/>
            <person name="Du Z.-Y."/>
            <person name="Zienkiewicz A."/>
            <person name="Zienkiewicz K."/>
            <person name="Morin E."/>
            <person name="Tisserant E."/>
            <person name="Splivallo R."/>
            <person name="Hainaut M."/>
            <person name="Henrissat B."/>
            <person name="Ohm R."/>
            <person name="Kuo A."/>
            <person name="Yan J."/>
            <person name="Lipzen A."/>
            <person name="Nolan M."/>
            <person name="Labutti K."/>
            <person name="Barry K."/>
            <person name="Goldstein A."/>
            <person name="Labbe J."/>
            <person name="Schadt C."/>
            <person name="Tuskan G."/>
            <person name="Grigoriev I."/>
            <person name="Martin F."/>
            <person name="Vilgalys R."/>
            <person name="Bonito G."/>
        </authorList>
    </citation>
    <scope>NUCLEOTIDE SEQUENCE [LARGE SCALE GENOMIC DNA]</scope>
    <source>
        <strain evidence="1 2">AG-77</strain>
    </source>
</reference>
<evidence type="ECO:0000313" key="1">
    <source>
        <dbReference type="EMBL" id="OAQ25731.1"/>
    </source>
</evidence>
<organism evidence="1 2">
    <name type="scientific">Linnemannia elongata AG-77</name>
    <dbReference type="NCBI Taxonomy" id="1314771"/>
    <lineage>
        <taxon>Eukaryota</taxon>
        <taxon>Fungi</taxon>
        <taxon>Fungi incertae sedis</taxon>
        <taxon>Mucoromycota</taxon>
        <taxon>Mortierellomycotina</taxon>
        <taxon>Mortierellomycetes</taxon>
        <taxon>Mortierellales</taxon>
        <taxon>Mortierellaceae</taxon>
        <taxon>Linnemannia</taxon>
    </lineage>
</organism>
<gene>
    <name evidence="1" type="ORF">K457DRAFT_22777</name>
</gene>
<protein>
    <submittedName>
        <fullName evidence="1">Uncharacterized protein</fullName>
    </submittedName>
</protein>
<name>A0A197JMM0_9FUNG</name>
<dbReference type="Proteomes" id="UP000078512">
    <property type="component" value="Unassembled WGS sequence"/>
</dbReference>
<proteinExistence type="predicted"/>